<evidence type="ECO:0000313" key="4">
    <source>
        <dbReference type="Proteomes" id="UP000250235"/>
    </source>
</evidence>
<dbReference type="AlphaFoldDB" id="A0A2Z7C7R9"/>
<evidence type="ECO:0000256" key="1">
    <source>
        <dbReference type="SAM" id="MobiDB-lite"/>
    </source>
</evidence>
<dbReference type="GO" id="GO:0003779">
    <property type="term" value="F:actin binding"/>
    <property type="evidence" value="ECO:0007669"/>
    <property type="project" value="InterPro"/>
</dbReference>
<keyword evidence="4" id="KW-1185">Reference proteome</keyword>
<feature type="compositionally biased region" description="Polar residues" evidence="1">
    <location>
        <begin position="284"/>
        <end position="298"/>
    </location>
</feature>
<dbReference type="SUPFAM" id="SSF47050">
    <property type="entry name" value="VHP, Villin headpiece domain"/>
    <property type="match status" value="1"/>
</dbReference>
<dbReference type="Proteomes" id="UP000250235">
    <property type="component" value="Unassembled WGS sequence"/>
</dbReference>
<dbReference type="FunFam" id="1.10.950.10:FF:000004">
    <property type="entry name" value="Villin-like 1"/>
    <property type="match status" value="1"/>
</dbReference>
<organism evidence="3 4">
    <name type="scientific">Dorcoceras hygrometricum</name>
    <dbReference type="NCBI Taxonomy" id="472368"/>
    <lineage>
        <taxon>Eukaryota</taxon>
        <taxon>Viridiplantae</taxon>
        <taxon>Streptophyta</taxon>
        <taxon>Embryophyta</taxon>
        <taxon>Tracheophyta</taxon>
        <taxon>Spermatophyta</taxon>
        <taxon>Magnoliopsida</taxon>
        <taxon>eudicotyledons</taxon>
        <taxon>Gunneridae</taxon>
        <taxon>Pentapetalae</taxon>
        <taxon>asterids</taxon>
        <taxon>lamiids</taxon>
        <taxon>Lamiales</taxon>
        <taxon>Gesneriaceae</taxon>
        <taxon>Didymocarpoideae</taxon>
        <taxon>Trichosporeae</taxon>
        <taxon>Loxocarpinae</taxon>
        <taxon>Dorcoceras</taxon>
    </lineage>
</organism>
<evidence type="ECO:0000259" key="2">
    <source>
        <dbReference type="PROSITE" id="PS51089"/>
    </source>
</evidence>
<reference evidence="3 4" key="1">
    <citation type="journal article" date="2015" name="Proc. Natl. Acad. Sci. U.S.A.">
        <title>The resurrection genome of Boea hygrometrica: A blueprint for survival of dehydration.</title>
        <authorList>
            <person name="Xiao L."/>
            <person name="Yang G."/>
            <person name="Zhang L."/>
            <person name="Yang X."/>
            <person name="Zhao S."/>
            <person name="Ji Z."/>
            <person name="Zhou Q."/>
            <person name="Hu M."/>
            <person name="Wang Y."/>
            <person name="Chen M."/>
            <person name="Xu Y."/>
            <person name="Jin H."/>
            <person name="Xiao X."/>
            <person name="Hu G."/>
            <person name="Bao F."/>
            <person name="Hu Y."/>
            <person name="Wan P."/>
            <person name="Li L."/>
            <person name="Deng X."/>
            <person name="Kuang T."/>
            <person name="Xiang C."/>
            <person name="Zhu J.K."/>
            <person name="Oliver M.J."/>
            <person name="He Y."/>
        </authorList>
    </citation>
    <scope>NUCLEOTIDE SEQUENCE [LARGE SCALE GENOMIC DNA]</scope>
    <source>
        <strain evidence="4">cv. XS01</strain>
    </source>
</reference>
<evidence type="ECO:0000313" key="3">
    <source>
        <dbReference type="EMBL" id="KZV42944.1"/>
    </source>
</evidence>
<dbReference type="Gene3D" id="1.10.950.10">
    <property type="entry name" value="Villin headpiece domain"/>
    <property type="match status" value="1"/>
</dbReference>
<gene>
    <name evidence="3" type="ORF">F511_43785</name>
</gene>
<feature type="region of interest" description="Disordered" evidence="1">
    <location>
        <begin position="156"/>
        <end position="201"/>
    </location>
</feature>
<feature type="compositionally biased region" description="Basic and acidic residues" evidence="1">
    <location>
        <begin position="301"/>
        <end position="313"/>
    </location>
</feature>
<dbReference type="EMBL" id="KQ998500">
    <property type="protein sequence ID" value="KZV42944.1"/>
    <property type="molecule type" value="Genomic_DNA"/>
</dbReference>
<sequence length="383" mass="43254">MEGPAVHVSQWAKSRPPDWNWDWDAKELIHRYSGQKAANPYESWASLRQGELINHAMDLARSVEENCYCRQEQVTLIIAGKRARVGKDGFLGRAHTTDRDKVGRMQAYESNRQAQQLYRQAVGSCTAKGRNISQRWERRQGVSDVYRFAANLASKARVARSNSQQSGKPKRRTPISYGGRFAAPEKSQRSRSVSSFSPDRVRVRGRSPAFNALAANFENTNARNMSTPPPMVTKLFPRSGTLDSAKPTSRSAAIALITAGFEQPAPVRDFTIPRSVKASPELPKSNSETNADENSNGSPRPKPETILEDVKEGEGEEDEELPVHPYERLTTTSTDPVEDIDVTKREKYLSSQEFKEKFEMTKDAFYKLPKWKQNKLKMTLQLF</sequence>
<dbReference type="GO" id="GO:0007010">
    <property type="term" value="P:cytoskeleton organization"/>
    <property type="evidence" value="ECO:0007669"/>
    <property type="project" value="InterPro"/>
</dbReference>
<accession>A0A2Z7C7R9</accession>
<dbReference type="Pfam" id="PF02209">
    <property type="entry name" value="VHP"/>
    <property type="match status" value="1"/>
</dbReference>
<protein>
    <submittedName>
        <fullName evidence="3">Villin 4 isoform 1</fullName>
    </submittedName>
</protein>
<dbReference type="PROSITE" id="PS51089">
    <property type="entry name" value="HP"/>
    <property type="match status" value="1"/>
</dbReference>
<feature type="region of interest" description="Disordered" evidence="1">
    <location>
        <begin position="276"/>
        <end position="338"/>
    </location>
</feature>
<dbReference type="OrthoDB" id="1742185at2759"/>
<feature type="domain" description="HP" evidence="2">
    <location>
        <begin position="318"/>
        <end position="383"/>
    </location>
</feature>
<name>A0A2Z7C7R9_9LAMI</name>
<dbReference type="InterPro" id="IPR036886">
    <property type="entry name" value="Villin_headpiece_dom_sf"/>
</dbReference>
<dbReference type="InterPro" id="IPR003128">
    <property type="entry name" value="Villin_headpiece"/>
</dbReference>
<dbReference type="SMART" id="SM00153">
    <property type="entry name" value="VHP"/>
    <property type="match status" value="1"/>
</dbReference>
<proteinExistence type="predicted"/>